<keyword evidence="2" id="KW-1185">Reference proteome</keyword>
<dbReference type="AlphaFoldDB" id="A0A1H8K6U2"/>
<accession>A0A1H8K6U2</accession>
<dbReference type="EMBL" id="FOBB01000014">
    <property type="protein sequence ID" value="SEN88186.1"/>
    <property type="molecule type" value="Genomic_DNA"/>
</dbReference>
<organism evidence="1 2">
    <name type="scientific">Chitinophaga rupis</name>
    <dbReference type="NCBI Taxonomy" id="573321"/>
    <lineage>
        <taxon>Bacteria</taxon>
        <taxon>Pseudomonadati</taxon>
        <taxon>Bacteroidota</taxon>
        <taxon>Chitinophagia</taxon>
        <taxon>Chitinophagales</taxon>
        <taxon>Chitinophagaceae</taxon>
        <taxon>Chitinophaga</taxon>
    </lineage>
</organism>
<dbReference type="InterPro" id="IPR027056">
    <property type="entry name" value="Gluconate_2DH_su3"/>
</dbReference>
<dbReference type="RefSeq" id="WP_089921234.1">
    <property type="nucleotide sequence ID" value="NZ_FOBB01000014.1"/>
</dbReference>
<dbReference type="OrthoDB" id="6385145at2"/>
<dbReference type="STRING" id="573321.SAMN04488505_11434"/>
<dbReference type="Proteomes" id="UP000198984">
    <property type="component" value="Unassembled WGS sequence"/>
</dbReference>
<reference evidence="1 2" key="1">
    <citation type="submission" date="2016-10" db="EMBL/GenBank/DDBJ databases">
        <authorList>
            <person name="de Groot N.N."/>
        </authorList>
    </citation>
    <scope>NUCLEOTIDE SEQUENCE [LARGE SCALE GENOMIC DNA]</scope>
    <source>
        <strain evidence="1 2">DSM 21039</strain>
    </source>
</reference>
<proteinExistence type="predicted"/>
<evidence type="ECO:0000313" key="2">
    <source>
        <dbReference type="Proteomes" id="UP000198984"/>
    </source>
</evidence>
<evidence type="ECO:0000313" key="1">
    <source>
        <dbReference type="EMBL" id="SEN88186.1"/>
    </source>
</evidence>
<dbReference type="Pfam" id="PF13618">
    <property type="entry name" value="Gluconate_2-dh3"/>
    <property type="match status" value="1"/>
</dbReference>
<gene>
    <name evidence="1" type="ORF">SAMN04488505_11434</name>
</gene>
<sequence length="190" mass="21376">MDRRKALKGFLLFGGGAAAVAAGFKSYQWYRKPDLQQLPDYKTLIAELAETIIPRTDTPGAKDANVQDYIITMIQDCTPTKLQNKFMDGLVDVQLYAQAQYNRSFLECSKEQRHNVLAHFEKRDRQYSGLAGKVQRKLFGDSFFVTLKKYTVQGYCTSIQGATQGLAYDYIPGKYQGCATLAPGQKCWAT</sequence>
<protein>
    <submittedName>
        <fullName evidence="1">Gluconate 2-dehydrogenase subunit 3</fullName>
    </submittedName>
</protein>
<name>A0A1H8K6U2_9BACT</name>